<gene>
    <name evidence="1" type="ORF">SAMN05216337_1017106</name>
</gene>
<dbReference type="RefSeq" id="WP_143029602.1">
    <property type="nucleotide sequence ID" value="NZ_FMZW01000017.1"/>
</dbReference>
<proteinExistence type="predicted"/>
<sequence length="105" mass="11955">MSLLLATLGNRDRVRGGFQLADEVTEAMEVLFAALLDREDPHDWDVIECRTVFIGPGRPRKVFPRVFIQRLERAIETGAFRRMSAKDVARRILSTEVPAMQERAA</sequence>
<name>A0A1G6YX62_9BRAD</name>
<dbReference type="EMBL" id="FMZW01000017">
    <property type="protein sequence ID" value="SDD94227.1"/>
    <property type="molecule type" value="Genomic_DNA"/>
</dbReference>
<organism evidence="1 2">
    <name type="scientific">Bradyrhizobium brasilense</name>
    <dbReference type="NCBI Taxonomy" id="1419277"/>
    <lineage>
        <taxon>Bacteria</taxon>
        <taxon>Pseudomonadati</taxon>
        <taxon>Pseudomonadota</taxon>
        <taxon>Alphaproteobacteria</taxon>
        <taxon>Hyphomicrobiales</taxon>
        <taxon>Nitrobacteraceae</taxon>
        <taxon>Bradyrhizobium</taxon>
    </lineage>
</organism>
<reference evidence="1 2" key="1">
    <citation type="submission" date="2016-10" db="EMBL/GenBank/DDBJ databases">
        <authorList>
            <person name="de Groot N.N."/>
        </authorList>
    </citation>
    <scope>NUCLEOTIDE SEQUENCE [LARGE SCALE GENOMIC DNA]</scope>
    <source>
        <strain evidence="1 2">R5</strain>
    </source>
</reference>
<evidence type="ECO:0000313" key="1">
    <source>
        <dbReference type="EMBL" id="SDD94227.1"/>
    </source>
</evidence>
<dbReference type="Proteomes" id="UP000199245">
    <property type="component" value="Unassembled WGS sequence"/>
</dbReference>
<dbReference type="AlphaFoldDB" id="A0A1G6YX62"/>
<accession>A0A1G6YX62</accession>
<protein>
    <submittedName>
        <fullName evidence="1">Uncharacterized protein</fullName>
    </submittedName>
</protein>
<evidence type="ECO:0000313" key="2">
    <source>
        <dbReference type="Proteomes" id="UP000199245"/>
    </source>
</evidence>